<dbReference type="Pfam" id="PF00668">
    <property type="entry name" value="Condensation"/>
    <property type="match status" value="1"/>
</dbReference>
<sequence>FAELLEASRRDLLADFAHQHMPFELLVEAINPVRQLSYNPLFQIMLLWQNNERAELSLGEGLRFGEYALDRAVSKFDLTLTVNEDADGLSLYWRYATDLFTETSVRGWARSFECLLEAAVAEPQSRLGRLPVLGDAERAQVLGWHAPVAEQQSLESLPRRIERQAASTPDAVALVSGDRRWSYAALNARAEQVASRLRAEGVSRGAMVGVCCERHGDLVAALLGVLKAGAGYLPLDPGYPAERLRYMVADSGTR</sequence>
<dbReference type="InterPro" id="IPR000873">
    <property type="entry name" value="AMP-dep_synth/lig_dom"/>
</dbReference>
<feature type="domain" description="Condensation" evidence="2">
    <location>
        <begin position="1"/>
        <end position="141"/>
    </location>
</feature>
<dbReference type="InterPro" id="IPR023213">
    <property type="entry name" value="CAT-like_dom_sf"/>
</dbReference>
<dbReference type="PANTHER" id="PTHR45527">
    <property type="entry name" value="NONRIBOSOMAL PEPTIDE SYNTHETASE"/>
    <property type="match status" value="1"/>
</dbReference>
<feature type="domain" description="AMP-dependent synthetase/ligase" evidence="1">
    <location>
        <begin position="162"/>
        <end position="253"/>
    </location>
</feature>
<keyword evidence="4" id="KW-1185">Reference proteome</keyword>
<evidence type="ECO:0000313" key="4">
    <source>
        <dbReference type="Proteomes" id="UP001597110"/>
    </source>
</evidence>
<comment type="caution">
    <text evidence="3">The sequence shown here is derived from an EMBL/GenBank/DDBJ whole genome shotgun (WGS) entry which is preliminary data.</text>
</comment>
<gene>
    <name evidence="3" type="ORF">ACFQ0E_19165</name>
</gene>
<feature type="non-terminal residue" evidence="3">
    <location>
        <position position="1"/>
    </location>
</feature>
<dbReference type="EMBL" id="JBHTIF010000025">
    <property type="protein sequence ID" value="MFD0727719.1"/>
    <property type="molecule type" value="Genomic_DNA"/>
</dbReference>
<dbReference type="RefSeq" id="WP_386826639.1">
    <property type="nucleotide sequence ID" value="NZ_JBHTIF010000025.1"/>
</dbReference>
<evidence type="ECO:0000259" key="2">
    <source>
        <dbReference type="Pfam" id="PF00668"/>
    </source>
</evidence>
<dbReference type="Proteomes" id="UP001597110">
    <property type="component" value="Unassembled WGS sequence"/>
</dbReference>
<feature type="non-terminal residue" evidence="3">
    <location>
        <position position="254"/>
    </location>
</feature>
<dbReference type="PANTHER" id="PTHR45527:SF1">
    <property type="entry name" value="FATTY ACID SYNTHASE"/>
    <property type="match status" value="1"/>
</dbReference>
<dbReference type="Gene3D" id="3.30.559.10">
    <property type="entry name" value="Chloramphenicol acetyltransferase-like domain"/>
    <property type="match status" value="1"/>
</dbReference>
<organism evidence="3 4">
    <name type="scientific">Lysobacter brunescens</name>
    <dbReference type="NCBI Taxonomy" id="262323"/>
    <lineage>
        <taxon>Bacteria</taxon>
        <taxon>Pseudomonadati</taxon>
        <taxon>Pseudomonadota</taxon>
        <taxon>Gammaproteobacteria</taxon>
        <taxon>Lysobacterales</taxon>
        <taxon>Lysobacteraceae</taxon>
        <taxon>Lysobacter</taxon>
    </lineage>
</organism>
<dbReference type="Gene3D" id="3.30.559.30">
    <property type="entry name" value="Nonribosomal peptide synthetase, condensation domain"/>
    <property type="match status" value="1"/>
</dbReference>
<name>A0ABW2YHM3_9GAMM</name>
<reference evidence="4" key="1">
    <citation type="journal article" date="2019" name="Int. J. Syst. Evol. Microbiol.">
        <title>The Global Catalogue of Microorganisms (GCM) 10K type strain sequencing project: providing services to taxonomists for standard genome sequencing and annotation.</title>
        <authorList>
            <consortium name="The Broad Institute Genomics Platform"/>
            <consortium name="The Broad Institute Genome Sequencing Center for Infectious Disease"/>
            <person name="Wu L."/>
            <person name="Ma J."/>
        </authorList>
    </citation>
    <scope>NUCLEOTIDE SEQUENCE [LARGE SCALE GENOMIC DNA]</scope>
    <source>
        <strain evidence="4">CCUG 55585</strain>
    </source>
</reference>
<dbReference type="InterPro" id="IPR001242">
    <property type="entry name" value="Condensation_dom"/>
</dbReference>
<dbReference type="Gene3D" id="3.40.50.980">
    <property type="match status" value="2"/>
</dbReference>
<protein>
    <submittedName>
        <fullName evidence="3">AMP-binding protein</fullName>
    </submittedName>
</protein>
<evidence type="ECO:0000313" key="3">
    <source>
        <dbReference type="EMBL" id="MFD0727719.1"/>
    </source>
</evidence>
<dbReference type="SUPFAM" id="SSF56801">
    <property type="entry name" value="Acetyl-CoA synthetase-like"/>
    <property type="match status" value="1"/>
</dbReference>
<evidence type="ECO:0000259" key="1">
    <source>
        <dbReference type="Pfam" id="PF00501"/>
    </source>
</evidence>
<dbReference type="SUPFAM" id="SSF52777">
    <property type="entry name" value="CoA-dependent acyltransferases"/>
    <property type="match status" value="1"/>
</dbReference>
<accession>A0ABW2YHM3</accession>
<proteinExistence type="predicted"/>
<dbReference type="Pfam" id="PF00501">
    <property type="entry name" value="AMP-binding"/>
    <property type="match status" value="1"/>
</dbReference>